<sequence length="358" mass="39376">MQLRGINYDTGFGGAVGDRSRVDFDPDVVRRELEIIATDLHCDAVRISGDDPDRIALAAHAAVDAGLRVWFAPFPVDLTPARLPAYFQDCAARAEEIRTRDPETVLVLGCEMSLFCAGFVPGAYLMERLQNAMDPQAWSGFSPAADFTEVLRGVAEVARARFGGKITYASGEWEDIDWSHFDFAAVDLYRSADNAADFAERVRAYRAHGKPLVITEFGCCAYRGAAEAGGMGWAIVDYAATPRVLNGEYVRDESVQVAYFHELMDVFEAEEVHGAFWFTFAGYETRYDPDPRRDLDMAGYGTVKVLKEHEGGRYPDMAWEPKEVFDAIATRYGARPASPPDGAAGAGGRPGRASVPQR</sequence>
<name>A0ABW2PKT4_9ACTN</name>
<evidence type="ECO:0008006" key="4">
    <source>
        <dbReference type="Google" id="ProtNLM"/>
    </source>
</evidence>
<dbReference type="Proteomes" id="UP001596496">
    <property type="component" value="Unassembled WGS sequence"/>
</dbReference>
<evidence type="ECO:0000256" key="1">
    <source>
        <dbReference type="SAM" id="MobiDB-lite"/>
    </source>
</evidence>
<feature type="region of interest" description="Disordered" evidence="1">
    <location>
        <begin position="333"/>
        <end position="358"/>
    </location>
</feature>
<organism evidence="2 3">
    <name type="scientific">Sphaerisporangium rhizosphaerae</name>
    <dbReference type="NCBI Taxonomy" id="2269375"/>
    <lineage>
        <taxon>Bacteria</taxon>
        <taxon>Bacillati</taxon>
        <taxon>Actinomycetota</taxon>
        <taxon>Actinomycetes</taxon>
        <taxon>Streptosporangiales</taxon>
        <taxon>Streptosporangiaceae</taxon>
        <taxon>Sphaerisporangium</taxon>
    </lineage>
</organism>
<protein>
    <recommendedName>
        <fullName evidence="4">Abortive infection protein</fullName>
    </recommendedName>
</protein>
<reference evidence="3" key="1">
    <citation type="journal article" date="2019" name="Int. J. Syst. Evol. Microbiol.">
        <title>The Global Catalogue of Microorganisms (GCM) 10K type strain sequencing project: providing services to taxonomists for standard genome sequencing and annotation.</title>
        <authorList>
            <consortium name="The Broad Institute Genomics Platform"/>
            <consortium name="The Broad Institute Genome Sequencing Center for Infectious Disease"/>
            <person name="Wu L."/>
            <person name="Ma J."/>
        </authorList>
    </citation>
    <scope>NUCLEOTIDE SEQUENCE [LARGE SCALE GENOMIC DNA]</scope>
    <source>
        <strain evidence="3">CECT 7649</strain>
    </source>
</reference>
<keyword evidence="3" id="KW-1185">Reference proteome</keyword>
<accession>A0ABW2PKT4</accession>
<dbReference type="InterPro" id="IPR017853">
    <property type="entry name" value="GH"/>
</dbReference>
<evidence type="ECO:0000313" key="2">
    <source>
        <dbReference type="EMBL" id="MFC7388178.1"/>
    </source>
</evidence>
<dbReference type="RefSeq" id="WP_380832228.1">
    <property type="nucleotide sequence ID" value="NZ_JBHTCG010000054.1"/>
</dbReference>
<dbReference type="SUPFAM" id="SSF51445">
    <property type="entry name" value="(Trans)glycosidases"/>
    <property type="match status" value="1"/>
</dbReference>
<feature type="compositionally biased region" description="Low complexity" evidence="1">
    <location>
        <begin position="333"/>
        <end position="343"/>
    </location>
</feature>
<dbReference type="Gene3D" id="3.20.20.80">
    <property type="entry name" value="Glycosidases"/>
    <property type="match status" value="1"/>
</dbReference>
<comment type="caution">
    <text evidence="2">The sequence shown here is derived from an EMBL/GenBank/DDBJ whole genome shotgun (WGS) entry which is preliminary data.</text>
</comment>
<proteinExistence type="predicted"/>
<dbReference type="EMBL" id="JBHTCG010000054">
    <property type="protein sequence ID" value="MFC7388178.1"/>
    <property type="molecule type" value="Genomic_DNA"/>
</dbReference>
<gene>
    <name evidence="2" type="ORF">ACFQSB_38635</name>
</gene>
<evidence type="ECO:0000313" key="3">
    <source>
        <dbReference type="Proteomes" id="UP001596496"/>
    </source>
</evidence>